<dbReference type="AlphaFoldDB" id="A0A420I566"/>
<accession>A0A420I566</accession>
<name>A0A420I566_9PEZI</name>
<organism evidence="1 2">
    <name type="scientific">Erysiphe neolycopersici</name>
    <dbReference type="NCBI Taxonomy" id="212602"/>
    <lineage>
        <taxon>Eukaryota</taxon>
        <taxon>Fungi</taxon>
        <taxon>Dikarya</taxon>
        <taxon>Ascomycota</taxon>
        <taxon>Pezizomycotina</taxon>
        <taxon>Leotiomycetes</taxon>
        <taxon>Erysiphales</taxon>
        <taxon>Erysiphaceae</taxon>
        <taxon>Erysiphe</taxon>
    </lineage>
</organism>
<keyword evidence="2" id="KW-1185">Reference proteome</keyword>
<sequence>MINKVTEKKYRPILNIAASRNIKAKSSPSHSSSNPIITLMKAYTEEQKISRTDSLCHAQGRSLALQYYHAIFNVENLPDIITLYQTIK</sequence>
<dbReference type="EMBL" id="MCFK01001623">
    <property type="protein sequence ID" value="RKF64795.1"/>
    <property type="molecule type" value="Genomic_DNA"/>
</dbReference>
<proteinExistence type="predicted"/>
<gene>
    <name evidence="1" type="ORF">OnM2_016078</name>
</gene>
<dbReference type="Proteomes" id="UP000286134">
    <property type="component" value="Unassembled WGS sequence"/>
</dbReference>
<comment type="caution">
    <text evidence="1">The sequence shown here is derived from an EMBL/GenBank/DDBJ whole genome shotgun (WGS) entry which is preliminary data.</text>
</comment>
<dbReference type="OrthoDB" id="3596798at2759"/>
<reference evidence="1 2" key="1">
    <citation type="journal article" date="2018" name="BMC Genomics">
        <title>Comparative genome analyses reveal sequence features reflecting distinct modes of host-adaptation between dicot and monocot powdery mildew.</title>
        <authorList>
            <person name="Wu Y."/>
            <person name="Ma X."/>
            <person name="Pan Z."/>
            <person name="Kale S.D."/>
            <person name="Song Y."/>
            <person name="King H."/>
            <person name="Zhang Q."/>
            <person name="Presley C."/>
            <person name="Deng X."/>
            <person name="Wei C.I."/>
            <person name="Xiao S."/>
        </authorList>
    </citation>
    <scope>NUCLEOTIDE SEQUENCE [LARGE SCALE GENOMIC DNA]</scope>
    <source>
        <strain evidence="1">UMSG2</strain>
    </source>
</reference>
<evidence type="ECO:0000313" key="2">
    <source>
        <dbReference type="Proteomes" id="UP000286134"/>
    </source>
</evidence>
<evidence type="ECO:0000313" key="1">
    <source>
        <dbReference type="EMBL" id="RKF64795.1"/>
    </source>
</evidence>
<protein>
    <submittedName>
        <fullName evidence="1">Putative glycosyl</fullName>
    </submittedName>
</protein>